<evidence type="ECO:0000313" key="1">
    <source>
        <dbReference type="EMBL" id="MPQ64854.1"/>
    </source>
</evidence>
<proteinExistence type="predicted"/>
<reference evidence="1 2" key="1">
    <citation type="journal article" date="2019" name="Lett. Appl. Microbiol.">
        <title>A case of 'blown pack' spoilage of vacuum-packaged pork likely associated with Clostridium estertheticum in Canada.</title>
        <authorList>
            <person name="Zhang P."/>
            <person name="Ward P."/>
            <person name="McMullen L.M."/>
            <person name="Yang X."/>
        </authorList>
    </citation>
    <scope>NUCLEOTIDE SEQUENCE [LARGE SCALE GENOMIC DNA]</scope>
    <source>
        <strain evidence="1 2">MA19</strain>
    </source>
</reference>
<dbReference type="EMBL" id="SPSF01000056">
    <property type="protein sequence ID" value="MPQ64854.1"/>
    <property type="molecule type" value="Genomic_DNA"/>
</dbReference>
<organism evidence="1 2">
    <name type="scientific">Clostridium estertheticum</name>
    <dbReference type="NCBI Taxonomy" id="238834"/>
    <lineage>
        <taxon>Bacteria</taxon>
        <taxon>Bacillati</taxon>
        <taxon>Bacillota</taxon>
        <taxon>Clostridia</taxon>
        <taxon>Eubacteriales</taxon>
        <taxon>Clostridiaceae</taxon>
        <taxon>Clostridium</taxon>
    </lineage>
</organism>
<protein>
    <submittedName>
        <fullName evidence="1">Uncharacterized protein</fullName>
    </submittedName>
</protein>
<dbReference type="AlphaFoldDB" id="A0A5N7IUT1"/>
<comment type="caution">
    <text evidence="1">The sequence shown here is derived from an EMBL/GenBank/DDBJ whole genome shotgun (WGS) entry which is preliminary data.</text>
</comment>
<evidence type="ECO:0000313" key="2">
    <source>
        <dbReference type="Proteomes" id="UP000342249"/>
    </source>
</evidence>
<accession>A0A5N7IUT1</accession>
<gene>
    <name evidence="1" type="ORF">E4V82_22560</name>
</gene>
<sequence>MGKFRINIFQDAGFDADILGKHRINCACRRWLIVEKHEIGLLKLNYKIKSMQYPKIWMSHAFSIQV</sequence>
<dbReference type="Proteomes" id="UP000342249">
    <property type="component" value="Unassembled WGS sequence"/>
</dbReference>
<name>A0A5N7IUT1_9CLOT</name>